<protein>
    <submittedName>
        <fullName evidence="2">Uncharacterized protein</fullName>
    </submittedName>
</protein>
<reference evidence="2" key="1">
    <citation type="submission" date="2021-03" db="EMBL/GenBank/DDBJ databases">
        <authorList>
            <person name="Alouane T."/>
            <person name="Langin T."/>
            <person name="Bonhomme L."/>
        </authorList>
    </citation>
    <scope>NUCLEOTIDE SEQUENCE</scope>
    <source>
        <strain evidence="2">MDC_Fg202</strain>
    </source>
</reference>
<evidence type="ECO:0000256" key="1">
    <source>
        <dbReference type="SAM" id="MobiDB-lite"/>
    </source>
</evidence>
<evidence type="ECO:0000313" key="2">
    <source>
        <dbReference type="EMBL" id="CAG2003961.1"/>
    </source>
</evidence>
<sequence length="90" mass="9436">MPGPLSWLFTLSQQKPSASPSSKHDTAIKALIFRLTHSDNGINMMSRVRPLVSAAYAVGPKLEDANDGNGADGGDGGTGKQSRCHKSRAA</sequence>
<dbReference type="Proteomes" id="UP000746612">
    <property type="component" value="Unassembled WGS sequence"/>
</dbReference>
<name>A0A9N8RM66_GIBZA</name>
<gene>
    <name evidence="2" type="ORF">MDCFG202_LOCUS495252</name>
</gene>
<dbReference type="AlphaFoldDB" id="A0A9N8RM66"/>
<organism evidence="2 3">
    <name type="scientific">Gibberella zeae</name>
    <name type="common">Wheat head blight fungus</name>
    <name type="synonym">Fusarium graminearum</name>
    <dbReference type="NCBI Taxonomy" id="5518"/>
    <lineage>
        <taxon>Eukaryota</taxon>
        <taxon>Fungi</taxon>
        <taxon>Dikarya</taxon>
        <taxon>Ascomycota</taxon>
        <taxon>Pezizomycotina</taxon>
        <taxon>Sordariomycetes</taxon>
        <taxon>Hypocreomycetidae</taxon>
        <taxon>Hypocreales</taxon>
        <taxon>Nectriaceae</taxon>
        <taxon>Fusarium</taxon>
    </lineage>
</organism>
<dbReference type="EMBL" id="CAJPIJ010000179">
    <property type="protein sequence ID" value="CAG2003961.1"/>
    <property type="molecule type" value="Genomic_DNA"/>
</dbReference>
<evidence type="ECO:0000313" key="3">
    <source>
        <dbReference type="Proteomes" id="UP000746612"/>
    </source>
</evidence>
<proteinExistence type="predicted"/>
<comment type="caution">
    <text evidence="2">The sequence shown here is derived from an EMBL/GenBank/DDBJ whole genome shotgun (WGS) entry which is preliminary data.</text>
</comment>
<accession>A0A9N8RM66</accession>
<feature type="compositionally biased region" description="Gly residues" evidence="1">
    <location>
        <begin position="70"/>
        <end position="79"/>
    </location>
</feature>
<feature type="region of interest" description="Disordered" evidence="1">
    <location>
        <begin position="61"/>
        <end position="90"/>
    </location>
</feature>